<evidence type="ECO:0000256" key="1">
    <source>
        <dbReference type="ARBA" id="ARBA00001911"/>
    </source>
</evidence>
<dbReference type="SUPFAM" id="SSF51735">
    <property type="entry name" value="NAD(P)-binding Rossmann-fold domains"/>
    <property type="match status" value="1"/>
</dbReference>
<dbReference type="PANTHER" id="PTHR43078">
    <property type="entry name" value="UDP-GLUCURONIC ACID DECARBOXYLASE-RELATED"/>
    <property type="match status" value="1"/>
</dbReference>
<keyword evidence="4" id="KW-0456">Lyase</keyword>
<reference evidence="6 7" key="1">
    <citation type="submission" date="2020-05" db="EMBL/GenBank/DDBJ databases">
        <title>Thioclava electrotropha strain Elox9 finished genome.</title>
        <authorList>
            <person name="Rowe A.R."/>
            <person name="Wilbanks E.G."/>
        </authorList>
    </citation>
    <scope>NUCLEOTIDE SEQUENCE [LARGE SCALE GENOMIC DNA]</scope>
    <source>
        <strain evidence="6 7">Elox9</strain>
    </source>
</reference>
<evidence type="ECO:0000313" key="7">
    <source>
        <dbReference type="Proteomes" id="UP000192422"/>
    </source>
</evidence>
<dbReference type="RefSeq" id="WP_083074843.1">
    <property type="nucleotide sequence ID" value="NZ_CP053562.1"/>
</dbReference>
<dbReference type="InterPro" id="IPR001509">
    <property type="entry name" value="Epimerase_deHydtase"/>
</dbReference>
<evidence type="ECO:0000256" key="3">
    <source>
        <dbReference type="ARBA" id="ARBA00023027"/>
    </source>
</evidence>
<dbReference type="EMBL" id="CP053562">
    <property type="protein sequence ID" value="QPZ90567.1"/>
    <property type="molecule type" value="Genomic_DNA"/>
</dbReference>
<dbReference type="PANTHER" id="PTHR43078:SF6">
    <property type="entry name" value="UDP-GLUCURONIC ACID DECARBOXYLASE 1"/>
    <property type="match status" value="1"/>
</dbReference>
<protein>
    <submittedName>
        <fullName evidence="6">SDR family oxidoreductase</fullName>
    </submittedName>
</protein>
<dbReference type="InterPro" id="IPR044516">
    <property type="entry name" value="UXS-like"/>
</dbReference>
<evidence type="ECO:0000256" key="4">
    <source>
        <dbReference type="ARBA" id="ARBA00023239"/>
    </source>
</evidence>
<comment type="cofactor">
    <cofactor evidence="1">
        <name>NAD(+)</name>
        <dbReference type="ChEBI" id="CHEBI:57540"/>
    </cofactor>
</comment>
<gene>
    <name evidence="6" type="ORF">AKL02_006420</name>
</gene>
<sequence length="350" mass="38549">MTHLPRFETQDISWAPPRRHRGQLRCLVAGGAGFLGSHLCDRLIEAGHSVICIDNLLTGRTKNIAHLMEHPDFTFLRHDVIAPLQMYGELDRIYNLACAASPPKYQLDPLHTFQTCVAGSMNLLSLAERTGARILQASTSEVYGDPDISPQREDYRGRVNTTGPRACYDEGKRAAETLFHDLQAIRGIDTRIARIFNTYGPRMDPEDGRVISNFVTRAIRGAPLQLYGGGTQTRSLCYVDDLISGLVALMESETVGHDPVNLGNPGEYTVAELAHIVRDMCESRAPLVVSDLPLDDPMQRCPDITRAETRLGWRPEIALRSGLVPTIAYFRAEIAGVETATAPITATAAE</sequence>
<evidence type="ECO:0000259" key="5">
    <source>
        <dbReference type="Pfam" id="PF01370"/>
    </source>
</evidence>
<dbReference type="Gene3D" id="3.40.50.720">
    <property type="entry name" value="NAD(P)-binding Rossmann-like Domain"/>
    <property type="match status" value="1"/>
</dbReference>
<evidence type="ECO:0000256" key="2">
    <source>
        <dbReference type="ARBA" id="ARBA00022793"/>
    </source>
</evidence>
<keyword evidence="7" id="KW-1185">Reference proteome</keyword>
<proteinExistence type="predicted"/>
<evidence type="ECO:0000313" key="6">
    <source>
        <dbReference type="EMBL" id="QPZ90567.1"/>
    </source>
</evidence>
<dbReference type="Pfam" id="PF01370">
    <property type="entry name" value="Epimerase"/>
    <property type="match status" value="1"/>
</dbReference>
<organism evidence="6 7">
    <name type="scientific">Thioclava electrotropha</name>
    <dbReference type="NCBI Taxonomy" id="1549850"/>
    <lineage>
        <taxon>Bacteria</taxon>
        <taxon>Pseudomonadati</taxon>
        <taxon>Pseudomonadota</taxon>
        <taxon>Alphaproteobacteria</taxon>
        <taxon>Rhodobacterales</taxon>
        <taxon>Paracoccaceae</taxon>
        <taxon>Thioclava</taxon>
    </lineage>
</organism>
<keyword evidence="3" id="KW-0520">NAD</keyword>
<feature type="domain" description="NAD-dependent epimerase/dehydratase" evidence="5">
    <location>
        <begin position="27"/>
        <end position="263"/>
    </location>
</feature>
<keyword evidence="2" id="KW-0210">Decarboxylase</keyword>
<dbReference type="InterPro" id="IPR036291">
    <property type="entry name" value="NAD(P)-bd_dom_sf"/>
</dbReference>
<dbReference type="Proteomes" id="UP000192422">
    <property type="component" value="Chromosome"/>
</dbReference>
<dbReference type="CDD" id="cd05230">
    <property type="entry name" value="UGD_SDR_e"/>
    <property type="match status" value="1"/>
</dbReference>
<accession>A0ABX6YRU3</accession>
<name>A0ABX6YRU3_9RHOB</name>